<organism evidence="2 3">
    <name type="scientific">Candidatus Liberibacter ctenarytainae</name>
    <dbReference type="NCBI Taxonomy" id="2020335"/>
    <lineage>
        <taxon>Bacteria</taxon>
        <taxon>Pseudomonadati</taxon>
        <taxon>Pseudomonadota</taxon>
        <taxon>Alphaproteobacteria</taxon>
        <taxon>Hyphomicrobiales</taxon>
        <taxon>Rhizobiaceae</taxon>
        <taxon>Liberibacter</taxon>
    </lineage>
</organism>
<name>A0A937AEU7_9HYPH</name>
<dbReference type="AlphaFoldDB" id="A0A937AEU7"/>
<comment type="caution">
    <text evidence="2">The sequence shown here is derived from an EMBL/GenBank/DDBJ whole genome shotgun (WGS) entry which is preliminary data.</text>
</comment>
<reference evidence="2" key="1">
    <citation type="submission" date="2019-02" db="EMBL/GenBank/DDBJ databases">
        <title>A novel Candidatus Liberibacter species associated with the New Zealand native fuchsia psyllid, Ctenarytaina fuchsiae.</title>
        <authorList>
            <person name="Thompson S.M."/>
            <person name="Jorgensen N."/>
            <person name="David C."/>
            <person name="Bulman S.R."/>
            <person name="Smith G.R."/>
        </authorList>
    </citation>
    <scope>NUCLEOTIDE SEQUENCE</scope>
    <source>
        <strain evidence="2">Oxford</strain>
    </source>
</reference>
<evidence type="ECO:0000256" key="1">
    <source>
        <dbReference type="SAM" id="MobiDB-lite"/>
    </source>
</evidence>
<gene>
    <name evidence="2" type="ORF">EU981_01670</name>
</gene>
<protein>
    <submittedName>
        <fullName evidence="2">Uncharacterized protein</fullName>
    </submittedName>
</protein>
<accession>A0A937AEU7</accession>
<sequence length="114" mass="12954">MVPLGFERPQIASVSDNTAGKERYFQEHDEREHFRGMLISKIQKIPLNSEITPEYRAPVLPSCLKTMLTSRNHSKPARNGCKKFFTSIMSGYSGGNRQGKSNLQSEKEHDRVSL</sequence>
<dbReference type="EMBL" id="SEOL01000002">
    <property type="protein sequence ID" value="MBL0848798.1"/>
    <property type="molecule type" value="Genomic_DNA"/>
</dbReference>
<evidence type="ECO:0000313" key="3">
    <source>
        <dbReference type="Proteomes" id="UP000736856"/>
    </source>
</evidence>
<feature type="compositionally biased region" description="Basic and acidic residues" evidence="1">
    <location>
        <begin position="105"/>
        <end position="114"/>
    </location>
</feature>
<evidence type="ECO:0000313" key="2">
    <source>
        <dbReference type="EMBL" id="MBL0848798.1"/>
    </source>
</evidence>
<feature type="region of interest" description="Disordered" evidence="1">
    <location>
        <begin position="92"/>
        <end position="114"/>
    </location>
</feature>
<proteinExistence type="predicted"/>
<dbReference type="Proteomes" id="UP000736856">
    <property type="component" value="Unassembled WGS sequence"/>
</dbReference>